<accession>A7SXZ4</accession>
<dbReference type="Pfam" id="PF01119">
    <property type="entry name" value="DNA_mis_repair"/>
    <property type="match status" value="1"/>
</dbReference>
<dbReference type="InterPro" id="IPR038973">
    <property type="entry name" value="MutL/Mlh/Pms-like"/>
</dbReference>
<dbReference type="GO" id="GO:0006298">
    <property type="term" value="P:mismatch repair"/>
    <property type="evidence" value="ECO:0000318"/>
    <property type="project" value="GO_Central"/>
</dbReference>
<dbReference type="NCBIfam" id="TIGR00585">
    <property type="entry name" value="mutl"/>
    <property type="match status" value="1"/>
</dbReference>
<dbReference type="InterPro" id="IPR042121">
    <property type="entry name" value="MutL_C_regsub"/>
</dbReference>
<dbReference type="SMART" id="SM00853">
    <property type="entry name" value="MutL_C"/>
    <property type="match status" value="1"/>
</dbReference>
<dbReference type="GO" id="GO:0030983">
    <property type="term" value="F:mismatched DNA binding"/>
    <property type="evidence" value="ECO:0007669"/>
    <property type="project" value="InterPro"/>
</dbReference>
<evidence type="ECO:0000256" key="2">
    <source>
        <dbReference type="ARBA" id="ARBA00022763"/>
    </source>
</evidence>
<dbReference type="InParanoid" id="A7SXZ4"/>
<dbReference type="PhylomeDB" id="A7SXZ4"/>
<evidence type="ECO:0000313" key="5">
    <source>
        <dbReference type="EMBL" id="EDO31419.1"/>
    </source>
</evidence>
<reference evidence="5 6" key="1">
    <citation type="journal article" date="2007" name="Science">
        <title>Sea anemone genome reveals ancestral eumetazoan gene repertoire and genomic organization.</title>
        <authorList>
            <person name="Putnam N.H."/>
            <person name="Srivastava M."/>
            <person name="Hellsten U."/>
            <person name="Dirks B."/>
            <person name="Chapman J."/>
            <person name="Salamov A."/>
            <person name="Terry A."/>
            <person name="Shapiro H."/>
            <person name="Lindquist E."/>
            <person name="Kapitonov V.V."/>
            <person name="Jurka J."/>
            <person name="Genikhovich G."/>
            <person name="Grigoriev I.V."/>
            <person name="Lucas S.M."/>
            <person name="Steele R.E."/>
            <person name="Finnerty J.R."/>
            <person name="Technau U."/>
            <person name="Martindale M.Q."/>
            <person name="Rokhsar D.S."/>
        </authorList>
    </citation>
    <scope>NUCLEOTIDE SEQUENCE [LARGE SCALE GENOMIC DNA]</scope>
    <source>
        <strain evidence="6">CH2 X CH6</strain>
    </source>
</reference>
<dbReference type="CDD" id="cd03484">
    <property type="entry name" value="MutL_Trans_hPMS_2_like"/>
    <property type="match status" value="1"/>
</dbReference>
<dbReference type="OMA" id="MRPRRMP"/>
<sequence length="786" mass="87758">MAADSENAREIEAPSVLPIDRKSVHQICSGQVVLSLATAMKELLENSLDAGATSVDVRLKEHGSHSIEVSDNGAGVEPQNFEALTLKHYTSKLKDFSDLSAVETFGYRGEALSSLCALSDLSITTRHISQTAGTKLDYDHNGKLKSKLPCAREQGTMVTVLNLFSTLPVRHKEFLRNIKKEFVKLVHVLQGYCLISAGTRITCSNHVAGKRSTVVSTHGSLQIKDNITAVFGPKQVQSLLPFKQLQPSEEDCTELNLSVVSNSESNPFTITGFISKADHGSGRSSSDRQFFFINKRPCDLPKVSRVVSEVYHMYNRHQFPFVMLDISLKRDAVDVNVTPDKRQVFLQQEKLLLATLRTSLIKMFDPGTSTYEVNQKVFTQIKLSPSPTQASHFSLAPGDNPSGNNAYAATSVGKYEKSCVRQKNFLNSLSNFKRKFSELSPCGEKKQNEPVAKQARLTEIFCKNEDKEIICSEFSENSGSEISGIITEGDDEIGLSSAGQHEEQMERVHRGNQPTKVKEILLLKEDNKNDSLALDSSRKTVEVEFSMEKLRSRSHSLNTSITQNAEVRIFRAKISPENNSAAEEELTKNIEKGSFARMEIVGQFNLGFILAKLDNDLFIIDQHASDEKYNFEMQQRNTVLRNQRLIIPRKLELTAVNESILLDNLEIFRKNGFEFQIDDDAPATQKVKLVSVPTSKNWTFGVEDVEELIFMLSDAPGILCRPTRVRKMFASRACRMSIMVGTALSHAHMQGIVGHMGQMEHPWNCPHGRPTMRHVVNLAMLPSLSE</sequence>
<dbReference type="Gene3D" id="3.30.565.10">
    <property type="entry name" value="Histidine kinase-like ATPase, C-terminal domain"/>
    <property type="match status" value="1"/>
</dbReference>
<dbReference type="InterPro" id="IPR020568">
    <property type="entry name" value="Ribosomal_Su5_D2-typ_SF"/>
</dbReference>
<evidence type="ECO:0000256" key="1">
    <source>
        <dbReference type="ARBA" id="ARBA00006082"/>
    </source>
</evidence>
<proteinExistence type="inferred from homology"/>
<dbReference type="SUPFAM" id="SSF54211">
    <property type="entry name" value="Ribosomal protein S5 domain 2-like"/>
    <property type="match status" value="1"/>
</dbReference>
<comment type="similarity">
    <text evidence="1">Belongs to the DNA mismatch repair MutL/HexB family.</text>
</comment>
<dbReference type="InterPro" id="IPR014721">
    <property type="entry name" value="Ribsml_uS5_D2-typ_fold_subgr"/>
</dbReference>
<keyword evidence="6" id="KW-1185">Reference proteome</keyword>
<dbReference type="SUPFAM" id="SSF118116">
    <property type="entry name" value="DNA mismatch repair protein MutL"/>
    <property type="match status" value="1"/>
</dbReference>
<feature type="domain" description="MutL C-terminal dimerisation" evidence="3">
    <location>
        <begin position="600"/>
        <end position="744"/>
    </location>
</feature>
<dbReference type="FunCoup" id="A7SXZ4">
    <property type="interactions" value="721"/>
</dbReference>
<dbReference type="AlphaFoldDB" id="A7SXZ4"/>
<dbReference type="eggNOG" id="KOG1978">
    <property type="taxonomic scope" value="Eukaryota"/>
</dbReference>
<dbReference type="CDD" id="cd16926">
    <property type="entry name" value="HATPase_MutL-MLH-PMS-like"/>
    <property type="match status" value="1"/>
</dbReference>
<dbReference type="FunFam" id="3.30.565.10:FF:000014">
    <property type="entry name" value="Mismatch repair endonuclease pms1, putative"/>
    <property type="match status" value="1"/>
</dbReference>
<dbReference type="Pfam" id="PF13589">
    <property type="entry name" value="HATPase_c_3"/>
    <property type="match status" value="1"/>
</dbReference>
<dbReference type="InterPro" id="IPR037198">
    <property type="entry name" value="MutL_C_sf"/>
</dbReference>
<dbReference type="GO" id="GO:0005524">
    <property type="term" value="F:ATP binding"/>
    <property type="evidence" value="ECO:0007669"/>
    <property type="project" value="InterPro"/>
</dbReference>
<evidence type="ECO:0000259" key="3">
    <source>
        <dbReference type="SMART" id="SM00853"/>
    </source>
</evidence>
<dbReference type="GO" id="GO:0016887">
    <property type="term" value="F:ATP hydrolysis activity"/>
    <property type="evidence" value="ECO:0000318"/>
    <property type="project" value="GO_Central"/>
</dbReference>
<dbReference type="HOGENOM" id="CLU_004131_0_2_1"/>
<feature type="domain" description="DNA mismatch repair protein S5" evidence="4">
    <location>
        <begin position="227"/>
        <end position="365"/>
    </location>
</feature>
<gene>
    <name evidence="5" type="ORF">NEMVEDRAFT_v1g231142</name>
</gene>
<dbReference type="SUPFAM" id="SSF55874">
    <property type="entry name" value="ATPase domain of HSP90 chaperone/DNA topoisomerase II/histidine kinase"/>
    <property type="match status" value="1"/>
</dbReference>
<organism evidence="5 6">
    <name type="scientific">Nematostella vectensis</name>
    <name type="common">Starlet sea anemone</name>
    <dbReference type="NCBI Taxonomy" id="45351"/>
    <lineage>
        <taxon>Eukaryota</taxon>
        <taxon>Metazoa</taxon>
        <taxon>Cnidaria</taxon>
        <taxon>Anthozoa</taxon>
        <taxon>Hexacorallia</taxon>
        <taxon>Actiniaria</taxon>
        <taxon>Edwardsiidae</taxon>
        <taxon>Nematostella</taxon>
    </lineage>
</organism>
<dbReference type="Pfam" id="PF08676">
    <property type="entry name" value="MutL_C"/>
    <property type="match status" value="1"/>
</dbReference>
<protein>
    <recommendedName>
        <fullName evidence="7">Mismatch repair endonuclease PMS2</fullName>
    </recommendedName>
</protein>
<dbReference type="EMBL" id="DS469901">
    <property type="protein sequence ID" value="EDO31419.1"/>
    <property type="molecule type" value="Genomic_DNA"/>
</dbReference>
<evidence type="ECO:0000313" key="6">
    <source>
        <dbReference type="Proteomes" id="UP000001593"/>
    </source>
</evidence>
<dbReference type="GO" id="GO:0032389">
    <property type="term" value="C:MutLalpha complex"/>
    <property type="evidence" value="ECO:0000318"/>
    <property type="project" value="GO_Central"/>
</dbReference>
<dbReference type="PANTHER" id="PTHR10073">
    <property type="entry name" value="DNA MISMATCH REPAIR PROTEIN MLH, PMS, MUTL"/>
    <property type="match status" value="1"/>
</dbReference>
<dbReference type="InterPro" id="IPR036890">
    <property type="entry name" value="HATPase_C_sf"/>
</dbReference>
<dbReference type="FunFam" id="3.30.1370.100:FF:000001">
    <property type="entry name" value="Mismatch repair endonuclease pms1, putative"/>
    <property type="match status" value="1"/>
</dbReference>
<dbReference type="FunFam" id="3.30.230.10:FF:000032">
    <property type="entry name" value="mismatch repair endonuclease PMS2 isoform X2"/>
    <property type="match status" value="1"/>
</dbReference>
<dbReference type="InterPro" id="IPR002099">
    <property type="entry name" value="MutL/Mlh/PMS"/>
</dbReference>
<name>A7SXZ4_NEMVE</name>
<dbReference type="InterPro" id="IPR014790">
    <property type="entry name" value="MutL_C"/>
</dbReference>
<dbReference type="InterPro" id="IPR042120">
    <property type="entry name" value="MutL_C_dimsub"/>
</dbReference>
<keyword evidence="2" id="KW-0227">DNA damage</keyword>
<dbReference type="Proteomes" id="UP000001593">
    <property type="component" value="Unassembled WGS sequence"/>
</dbReference>
<dbReference type="STRING" id="45351.A7SXZ4"/>
<dbReference type="SMART" id="SM01340">
    <property type="entry name" value="DNA_mis_repair"/>
    <property type="match status" value="1"/>
</dbReference>
<dbReference type="Gene3D" id="3.30.1540.20">
    <property type="entry name" value="MutL, C-terminal domain, dimerisation subdomain"/>
    <property type="match status" value="1"/>
</dbReference>
<dbReference type="PANTHER" id="PTHR10073:SF52">
    <property type="entry name" value="MISMATCH REPAIR ENDONUCLEASE PMS2"/>
    <property type="match status" value="1"/>
</dbReference>
<evidence type="ECO:0000259" key="4">
    <source>
        <dbReference type="SMART" id="SM01340"/>
    </source>
</evidence>
<dbReference type="GO" id="GO:0140664">
    <property type="term" value="F:ATP-dependent DNA damage sensor activity"/>
    <property type="evidence" value="ECO:0007669"/>
    <property type="project" value="InterPro"/>
</dbReference>
<dbReference type="Gene3D" id="3.30.230.10">
    <property type="match status" value="1"/>
</dbReference>
<dbReference type="Gene3D" id="3.30.1370.100">
    <property type="entry name" value="MutL, C-terminal domain, regulatory subdomain"/>
    <property type="match status" value="1"/>
</dbReference>
<dbReference type="InterPro" id="IPR013507">
    <property type="entry name" value="DNA_mismatch_S5_2-like"/>
</dbReference>
<evidence type="ECO:0008006" key="7">
    <source>
        <dbReference type="Google" id="ProtNLM"/>
    </source>
</evidence>